<comment type="caution">
    <text evidence="2">The sequence shown here is derived from an EMBL/GenBank/DDBJ whole genome shotgun (WGS) entry which is preliminary data.</text>
</comment>
<sequence length="130" mass="15141">MEEKRKLPRKYLMAYSNVYEQSTGKILGYLCDITLDGLMVISKEDLEVNKEIELYIDLPEIPSFTENILKVKVRVAWSRPDLDPKLMNVGFQFVELAEEKKPIITQMIETYEFRRDDVDNQAAASEPNHV</sequence>
<reference evidence="2 3" key="1">
    <citation type="submission" date="2020-08" db="EMBL/GenBank/DDBJ databases">
        <title>Bridging the membrane lipid divide: bacteria of the FCB group superphylum have the potential to synthesize archaeal ether lipids.</title>
        <authorList>
            <person name="Villanueva L."/>
            <person name="Von Meijenfeldt F.A.B."/>
            <person name="Westbye A.B."/>
            <person name="Yadav S."/>
            <person name="Hopmans E.C."/>
            <person name="Dutilh B.E."/>
            <person name="Sinninghe Damste J.S."/>
        </authorList>
    </citation>
    <scope>NUCLEOTIDE SEQUENCE [LARGE SCALE GENOMIC DNA]</scope>
    <source>
        <strain evidence="2">NIOZ-UU36</strain>
    </source>
</reference>
<dbReference type="SUPFAM" id="SSF141371">
    <property type="entry name" value="PilZ domain-like"/>
    <property type="match status" value="1"/>
</dbReference>
<protein>
    <submittedName>
        <fullName evidence="2">PilZ domain-containing protein</fullName>
    </submittedName>
</protein>
<dbReference type="EMBL" id="JACNJN010000060">
    <property type="protein sequence ID" value="MBC8334322.1"/>
    <property type="molecule type" value="Genomic_DNA"/>
</dbReference>
<dbReference type="Gene3D" id="2.40.10.220">
    <property type="entry name" value="predicted glycosyltransferase like domains"/>
    <property type="match status" value="1"/>
</dbReference>
<evidence type="ECO:0000313" key="2">
    <source>
        <dbReference type="EMBL" id="MBC8334322.1"/>
    </source>
</evidence>
<dbReference type="Pfam" id="PF07238">
    <property type="entry name" value="PilZ"/>
    <property type="match status" value="1"/>
</dbReference>
<dbReference type="AlphaFoldDB" id="A0A8J6NIN0"/>
<dbReference type="InterPro" id="IPR009875">
    <property type="entry name" value="PilZ_domain"/>
</dbReference>
<feature type="domain" description="PilZ" evidence="1">
    <location>
        <begin position="4"/>
        <end position="107"/>
    </location>
</feature>
<name>A0A8J6NIN0_9CHLR</name>
<evidence type="ECO:0000259" key="1">
    <source>
        <dbReference type="Pfam" id="PF07238"/>
    </source>
</evidence>
<proteinExistence type="predicted"/>
<evidence type="ECO:0000313" key="3">
    <source>
        <dbReference type="Proteomes" id="UP000614469"/>
    </source>
</evidence>
<dbReference type="GO" id="GO:0035438">
    <property type="term" value="F:cyclic-di-GMP binding"/>
    <property type="evidence" value="ECO:0007669"/>
    <property type="project" value="InterPro"/>
</dbReference>
<accession>A0A8J6NIN0</accession>
<gene>
    <name evidence="2" type="ORF">H8E29_03575</name>
</gene>
<dbReference type="Proteomes" id="UP000614469">
    <property type="component" value="Unassembled WGS sequence"/>
</dbReference>
<organism evidence="2 3">
    <name type="scientific">Candidatus Desulfolinea nitratireducens</name>
    <dbReference type="NCBI Taxonomy" id="2841698"/>
    <lineage>
        <taxon>Bacteria</taxon>
        <taxon>Bacillati</taxon>
        <taxon>Chloroflexota</taxon>
        <taxon>Anaerolineae</taxon>
        <taxon>Anaerolineales</taxon>
        <taxon>Anaerolineales incertae sedis</taxon>
        <taxon>Candidatus Desulfolinea</taxon>
    </lineage>
</organism>